<protein>
    <submittedName>
        <fullName evidence="1">Uncharacterized protein</fullName>
    </submittedName>
</protein>
<reference evidence="2" key="1">
    <citation type="submission" date="2016-10" db="EMBL/GenBank/DDBJ databases">
        <authorList>
            <person name="Varghese N."/>
            <person name="Submissions S."/>
        </authorList>
    </citation>
    <scope>NUCLEOTIDE SEQUENCE [LARGE SCALE GENOMIC DNA]</scope>
    <source>
        <strain evidence="2">BP1-148</strain>
    </source>
</reference>
<proteinExistence type="predicted"/>
<gene>
    <name evidence="1" type="ORF">SAMN04487901_10687</name>
</gene>
<dbReference type="RefSeq" id="WP_091816645.1">
    <property type="nucleotide sequence ID" value="NZ_FNCQ01000006.1"/>
</dbReference>
<dbReference type="AlphaFoldDB" id="A0A1G7VRR1"/>
<evidence type="ECO:0000313" key="1">
    <source>
        <dbReference type="EMBL" id="SDG62238.1"/>
    </source>
</evidence>
<evidence type="ECO:0000313" key="2">
    <source>
        <dbReference type="Proteomes" id="UP000198779"/>
    </source>
</evidence>
<organism evidence="1 2">
    <name type="scientific">Prevotella communis</name>
    <dbReference type="NCBI Taxonomy" id="2913614"/>
    <lineage>
        <taxon>Bacteria</taxon>
        <taxon>Pseudomonadati</taxon>
        <taxon>Bacteroidota</taxon>
        <taxon>Bacteroidia</taxon>
        <taxon>Bacteroidales</taxon>
        <taxon>Prevotellaceae</taxon>
        <taxon>Prevotella</taxon>
    </lineage>
</organism>
<name>A0A1G7VRR1_9BACT</name>
<keyword evidence="2" id="KW-1185">Reference proteome</keyword>
<dbReference type="EMBL" id="FNCQ01000006">
    <property type="protein sequence ID" value="SDG62238.1"/>
    <property type="molecule type" value="Genomic_DNA"/>
</dbReference>
<accession>A0A1G7VRR1</accession>
<sequence>MKAIKDVNPAQAYIEGMLWAAYGVKIISGSVAEWQIDKVRECAQKLKEAEIDHSSLSQAEKEYQKRQWKQWLDSTTQGFKDKLKEEGRLK</sequence>
<dbReference type="Proteomes" id="UP000198779">
    <property type="component" value="Unassembled WGS sequence"/>
</dbReference>
<dbReference type="STRING" id="645274.SAMN04487901_10687"/>